<feature type="region of interest" description="Disordered" evidence="1">
    <location>
        <begin position="63"/>
        <end position="136"/>
    </location>
</feature>
<evidence type="ECO:0000256" key="1">
    <source>
        <dbReference type="SAM" id="MobiDB-lite"/>
    </source>
</evidence>
<dbReference type="Proteomes" id="UP000568158">
    <property type="component" value="Unassembled WGS sequence"/>
</dbReference>
<sequence length="436" mass="50045">MFGFNFFAKEPGDNYVTPRRFQEQASHDIQDHLKKIREQGGFEEYRKKRQHQHLSAKKLLGLQKHKKQDPVQQRQDQQQQQQLQQNGIQSDEASSLVKGPISYMPYGSSPLRKTVSVDSSDQSSIDSGSSVSSGISASQMSLSRQASVMTNGSSIFSSVPQLARIYTNSTVPTTIDASVNGIPSSLEQSGDLSLNDALPKNFSDYYAPGLETERFSNGRPVFTKRDLRFWEMNDIRSLLIYERLRPEWHGKVPEVISPYSELAFRIQLIPLWCSDEEFADCLAHSDIYKESKFGLDFRVNTAKYILQKARIRHKSILETNFSIPEAAFNPQTSLVGDIQYDAYFKFEWRNVIENYLLNLAIENQCRHDFKERMGKIKRINRHSQNCYSTPSNDLYKKVLAHNNSVNLDTNMKQQIWQDVQRNVYGRLELGATDLCV</sequence>
<dbReference type="EMBL" id="CABFWN010000003">
    <property type="protein sequence ID" value="VUG18603.1"/>
    <property type="molecule type" value="Genomic_DNA"/>
</dbReference>
<protein>
    <submittedName>
        <fullName evidence="3">DEBR0S3_15566g1_1</fullName>
    </submittedName>
</protein>
<evidence type="ECO:0000313" key="5">
    <source>
        <dbReference type="Proteomes" id="UP000568158"/>
    </source>
</evidence>
<reference evidence="2 5" key="2">
    <citation type="journal article" date="2020" name="Appl. Microbiol. Biotechnol.">
        <title>Targeted gene deletion in Brettanomyces bruxellensis with an expression-free CRISPR-Cas9 system.</title>
        <authorList>
            <person name="Varela C."/>
            <person name="Bartel C."/>
            <person name="Onetto C."/>
            <person name="Borneman A."/>
        </authorList>
    </citation>
    <scope>NUCLEOTIDE SEQUENCE [LARGE SCALE GENOMIC DNA]</scope>
    <source>
        <strain evidence="2 5">AWRI1613</strain>
    </source>
</reference>
<feature type="compositionally biased region" description="Low complexity" evidence="1">
    <location>
        <begin position="70"/>
        <end position="91"/>
    </location>
</feature>
<name>A0A7D9H0C8_DEKBR</name>
<dbReference type="InterPro" id="IPR035189">
    <property type="entry name" value="Std1/Mth1"/>
</dbReference>
<dbReference type="Proteomes" id="UP000478008">
    <property type="component" value="Unassembled WGS sequence"/>
</dbReference>
<feature type="compositionally biased region" description="Low complexity" evidence="1">
    <location>
        <begin position="116"/>
        <end position="136"/>
    </location>
</feature>
<dbReference type="AlphaFoldDB" id="A0A7D9H0C8"/>
<evidence type="ECO:0000313" key="2">
    <source>
        <dbReference type="EMBL" id="KAF6015610.1"/>
    </source>
</evidence>
<gene>
    <name evidence="3" type="ORF">DEBR0S3_15566G</name>
    <name evidence="2" type="ORF">HII12_000770</name>
</gene>
<reference evidence="3 4" key="1">
    <citation type="submission" date="2019-07" db="EMBL/GenBank/DDBJ databases">
        <authorList>
            <person name="Friedrich A."/>
            <person name="Schacherer J."/>
        </authorList>
    </citation>
    <scope>NUCLEOTIDE SEQUENCE [LARGE SCALE GENOMIC DNA]</scope>
</reference>
<keyword evidence="4" id="KW-1185">Reference proteome</keyword>
<organism evidence="3 4">
    <name type="scientific">Dekkera bruxellensis</name>
    <name type="common">Brettanomyces custersii</name>
    <dbReference type="NCBI Taxonomy" id="5007"/>
    <lineage>
        <taxon>Eukaryota</taxon>
        <taxon>Fungi</taxon>
        <taxon>Dikarya</taxon>
        <taxon>Ascomycota</taxon>
        <taxon>Saccharomycotina</taxon>
        <taxon>Pichiomycetes</taxon>
        <taxon>Pichiales</taxon>
        <taxon>Pichiaceae</taxon>
        <taxon>Brettanomyces</taxon>
    </lineage>
</organism>
<evidence type="ECO:0000313" key="4">
    <source>
        <dbReference type="Proteomes" id="UP000478008"/>
    </source>
</evidence>
<dbReference type="Pfam" id="PF17235">
    <property type="entry name" value="STD1"/>
    <property type="match status" value="1"/>
</dbReference>
<accession>A0A7D9H0C8</accession>
<dbReference type="EMBL" id="JABCYN010000009">
    <property type="protein sequence ID" value="KAF6015610.1"/>
    <property type="molecule type" value="Genomic_DNA"/>
</dbReference>
<evidence type="ECO:0000313" key="3">
    <source>
        <dbReference type="EMBL" id="VUG18603.1"/>
    </source>
</evidence>
<proteinExistence type="predicted"/>